<evidence type="ECO:0000256" key="1">
    <source>
        <dbReference type="SAM" id="MobiDB-lite"/>
    </source>
</evidence>
<gene>
    <name evidence="2" type="ORF">PHYBOEH_009237</name>
</gene>
<dbReference type="AlphaFoldDB" id="A0A8T1X173"/>
<protein>
    <submittedName>
        <fullName evidence="2">Uncharacterized protein</fullName>
    </submittedName>
</protein>
<evidence type="ECO:0000313" key="2">
    <source>
        <dbReference type="EMBL" id="KAG7399311.1"/>
    </source>
</evidence>
<reference evidence="2" key="1">
    <citation type="submission" date="2021-02" db="EMBL/GenBank/DDBJ databases">
        <authorList>
            <person name="Palmer J.M."/>
        </authorList>
    </citation>
    <scope>NUCLEOTIDE SEQUENCE</scope>
    <source>
        <strain evidence="2">SCRP23</strain>
    </source>
</reference>
<sequence>MATAMQGPSSHDEHQQLAPHHNPEKKRKINHNDRKDILNDKIRLLESGVAVLKTRGLSPTLMLQKDSVLLPAVEEHAGLLYAIQVQQLRVAKMQSALSQCQPEQRYYPLYSHIRLTRDWNERRATLLAMRKQKLLRAVEFLMTPPRVSDPNETRFSENKFETAEGDLCCVRFETVQLAGVESLQQVFDALSFYTTNMEIISSEQLGHITLRDDYDTVEDKAFHSRFLTTNLSGVTVEYNIISFRQMMHNGYEGKPCGVIIVDNVDEDDLFPYIPSERVRRDASGAIVLTASRRCSTCPNPPSELSDAEDNSDDELIVTMRRAAFLKLHRPHFQISALQLQELQDNAMKWADVMLKSVRGMVYSPR</sequence>
<comment type="caution">
    <text evidence="2">The sequence shown here is derived from an EMBL/GenBank/DDBJ whole genome shotgun (WGS) entry which is preliminary data.</text>
</comment>
<name>A0A8T1X173_9STRA</name>
<keyword evidence="3" id="KW-1185">Reference proteome</keyword>
<dbReference type="Proteomes" id="UP000693981">
    <property type="component" value="Unassembled WGS sequence"/>
</dbReference>
<proteinExistence type="predicted"/>
<evidence type="ECO:0000313" key="3">
    <source>
        <dbReference type="Proteomes" id="UP000693981"/>
    </source>
</evidence>
<dbReference type="EMBL" id="JAGDFL010000057">
    <property type="protein sequence ID" value="KAG7399311.1"/>
    <property type="molecule type" value="Genomic_DNA"/>
</dbReference>
<accession>A0A8T1X173</accession>
<dbReference type="OrthoDB" id="117454at2759"/>
<feature type="region of interest" description="Disordered" evidence="1">
    <location>
        <begin position="1"/>
        <end position="33"/>
    </location>
</feature>
<organism evidence="2 3">
    <name type="scientific">Phytophthora boehmeriae</name>
    <dbReference type="NCBI Taxonomy" id="109152"/>
    <lineage>
        <taxon>Eukaryota</taxon>
        <taxon>Sar</taxon>
        <taxon>Stramenopiles</taxon>
        <taxon>Oomycota</taxon>
        <taxon>Peronosporomycetes</taxon>
        <taxon>Peronosporales</taxon>
        <taxon>Peronosporaceae</taxon>
        <taxon>Phytophthora</taxon>
    </lineage>
</organism>